<evidence type="ECO:0000256" key="1">
    <source>
        <dbReference type="SAM" id="MobiDB-lite"/>
    </source>
</evidence>
<dbReference type="EMBL" id="CAKXAJ010026153">
    <property type="protein sequence ID" value="CAH2259668.1"/>
    <property type="molecule type" value="Genomic_DNA"/>
</dbReference>
<organism evidence="2 3">
    <name type="scientific">Pararge aegeria aegeria</name>
    <dbReference type="NCBI Taxonomy" id="348720"/>
    <lineage>
        <taxon>Eukaryota</taxon>
        <taxon>Metazoa</taxon>
        <taxon>Ecdysozoa</taxon>
        <taxon>Arthropoda</taxon>
        <taxon>Hexapoda</taxon>
        <taxon>Insecta</taxon>
        <taxon>Pterygota</taxon>
        <taxon>Neoptera</taxon>
        <taxon>Endopterygota</taxon>
        <taxon>Lepidoptera</taxon>
        <taxon>Glossata</taxon>
        <taxon>Ditrysia</taxon>
        <taxon>Papilionoidea</taxon>
        <taxon>Nymphalidae</taxon>
        <taxon>Satyrinae</taxon>
        <taxon>Satyrini</taxon>
        <taxon>Parargina</taxon>
        <taxon>Pararge</taxon>
    </lineage>
</organism>
<evidence type="ECO:0000313" key="3">
    <source>
        <dbReference type="Proteomes" id="UP000838756"/>
    </source>
</evidence>
<name>A0A8S4SF33_9NEOP</name>
<dbReference type="OrthoDB" id="10022757at2759"/>
<accession>A0A8S4SF33</accession>
<proteinExistence type="predicted"/>
<dbReference type="Proteomes" id="UP000838756">
    <property type="component" value="Unassembled WGS sequence"/>
</dbReference>
<dbReference type="InterPro" id="IPR029195">
    <property type="entry name" value="HCFC1R1"/>
</dbReference>
<protein>
    <submittedName>
        <fullName evidence="2">Jg24295 protein</fullName>
    </submittedName>
</protein>
<dbReference type="AlphaFoldDB" id="A0A8S4SF33"/>
<sequence length="223" mass="25125">MDIYGYTAFPYNQSDELSKQMFAQQALANPGPYREIPEGHNMPAPTGTPWNVTSLPWSMQSPPNLVQFTAQTPTEMKVSAVVHCKRKSLDVEPVIPPKQLITEEKMAAHLSSLHISANYTQHSLSSEDVMEVGIDTSALCEKLKGHTIVLSEDVKKVQEESLLPTALIERLQKPQMSLVVWKPRDNVLDKIKEENDQLNSDEETPKKRNGVLVPEQSRMEMEM</sequence>
<comment type="caution">
    <text evidence="2">The sequence shown here is derived from an EMBL/GenBank/DDBJ whole genome shotgun (WGS) entry which is preliminary data.</text>
</comment>
<dbReference type="PANTHER" id="PTHR16246">
    <property type="entry name" value="HOST CELL FACTOR C1 REGULATOR 1"/>
    <property type="match status" value="1"/>
</dbReference>
<dbReference type="PANTHER" id="PTHR16246:SF2">
    <property type="entry name" value="HOST CELL FACTOR C1 REGULATOR 1"/>
    <property type="match status" value="1"/>
</dbReference>
<keyword evidence="3" id="KW-1185">Reference proteome</keyword>
<reference evidence="2" key="1">
    <citation type="submission" date="2022-03" db="EMBL/GenBank/DDBJ databases">
        <authorList>
            <person name="Lindestad O."/>
        </authorList>
    </citation>
    <scope>NUCLEOTIDE SEQUENCE</scope>
</reference>
<evidence type="ECO:0000313" key="2">
    <source>
        <dbReference type="EMBL" id="CAH2259668.1"/>
    </source>
</evidence>
<gene>
    <name evidence="2" type="primary">jg24295</name>
    <name evidence="2" type="ORF">PAEG_LOCUS23615</name>
</gene>
<feature type="region of interest" description="Disordered" evidence="1">
    <location>
        <begin position="194"/>
        <end position="223"/>
    </location>
</feature>